<keyword evidence="1" id="KW-0614">Plasmid</keyword>
<dbReference type="EMBL" id="KY320277">
    <property type="protein sequence ID" value="AQT23524.1"/>
    <property type="molecule type" value="Genomic_DNA"/>
</dbReference>
<organism evidence="1">
    <name type="scientific">Leclercia adecarboxylata</name>
    <dbReference type="NCBI Taxonomy" id="83655"/>
    <lineage>
        <taxon>Bacteria</taxon>
        <taxon>Pseudomonadati</taxon>
        <taxon>Pseudomonadota</taxon>
        <taxon>Gammaproteobacteria</taxon>
        <taxon>Enterobacterales</taxon>
        <taxon>Enterobacteriaceae</taxon>
        <taxon>Leclercia</taxon>
    </lineage>
</organism>
<name>A0A1S6KQ81_9ENTR</name>
<dbReference type="RefSeq" id="WP_015063130.1">
    <property type="nucleotide sequence ID" value="NZ_KY320277.1"/>
</dbReference>
<sequence>MKQKISSTSFIGKQMDFFSIFDFEEEENEIIPIVESPLEYINNAIAQKQSMQSEEKHSGPELVPHVSDDVALLGHCSKLLNNQILHGISFASETDYLFTLEEYNAELGGLVIDWAPEDVYQLYVVAMEESLENVKYLVFTKSLYTTDEFGNIKVNPLLEAETRWYMSQSFELTCATHGIDAIEFRSELKKSLYEYTHSCESENVKLSQYHQDKEIILHDCKEDMGWDIFFDRDYLLAENKLAVKWTDRDIMDVYSKAFKSTINLFEKLVVNNKLTLRDTSGWVIVNPTFERQFEWIESEVFEIVGTHLGYNVDAIRKQMVTACKMTFN</sequence>
<dbReference type="AlphaFoldDB" id="A0A1S6KQ81"/>
<proteinExistence type="predicted"/>
<reference evidence="1" key="1">
    <citation type="submission" date="2016-12" db="EMBL/GenBank/DDBJ databases">
        <title>Complete nucleotide sequences of two VIM-1-encoding plasmids from Klebsiella pneumoniae and Leclercia adecarboxylata isolates of Czech origin.</title>
        <authorList>
            <person name="Papagiannitsis C."/>
            <person name="Papousek I."/>
            <person name="Hrabak J."/>
            <person name="Dolejska M."/>
        </authorList>
    </citation>
    <scope>NUCLEOTIDE SEQUENCE</scope>
    <source>
        <plasmid evidence="1">pLec-476cz</plasmid>
    </source>
</reference>
<protein>
    <submittedName>
        <fullName evidence="1">Uncharacterized protein</fullName>
    </submittedName>
</protein>
<accession>A0A1S6KQ81</accession>
<geneLocation type="plasmid" evidence="1">
    <name>pLec-476cz</name>
</geneLocation>
<evidence type="ECO:0000313" key="1">
    <source>
        <dbReference type="EMBL" id="AQT23524.1"/>
    </source>
</evidence>